<evidence type="ECO:0000313" key="2">
    <source>
        <dbReference type="EMBL" id="KAI7793247.1"/>
    </source>
</evidence>
<sequence length="341" mass="36982">MLACVQHQHHPVHHLPCVTQIPDTTLRQQSELSAVRSPRYPSVAQLDAYAQKTADSPLSIQIFPSNVRVPQHKQINRTINGLDPGGQPFSTGHQGLLAMVKSPTADKGLLKRCKLSPVQMAVAPYVPPSHRHGQKPCDVGPDVPAASSVSDRPVRSVIQHMSRPSNCSPAFPADSAASCSDSAFTVGGSARSGRVYAGAVLPTQKASGYVDGLDFWQQVYSPEVCVPVRLPYRHHQLHSTRADFSAGQLLVSQWNGVLATADSESYNQQEPPHLRPHTRGRLQPYPTERSTSVSGKSLCQASLLSSSLKSLECLISDIHPACIKEQMLGRGDTHLHLPVFT</sequence>
<dbReference type="OrthoDB" id="8932586at2759"/>
<evidence type="ECO:0000313" key="3">
    <source>
        <dbReference type="Proteomes" id="UP001059041"/>
    </source>
</evidence>
<dbReference type="InterPro" id="IPR029340">
    <property type="entry name" value="FAM222"/>
</dbReference>
<accession>A0A9W7WA50</accession>
<reference evidence="2" key="1">
    <citation type="submission" date="2021-02" db="EMBL/GenBank/DDBJ databases">
        <title>Comparative genomics reveals that relaxation of natural selection precedes convergent phenotypic evolution of cavefish.</title>
        <authorList>
            <person name="Peng Z."/>
        </authorList>
    </citation>
    <scope>NUCLEOTIDE SEQUENCE</scope>
    <source>
        <tissue evidence="2">Muscle</tissue>
    </source>
</reference>
<keyword evidence="3" id="KW-1185">Reference proteome</keyword>
<evidence type="ECO:0008006" key="4">
    <source>
        <dbReference type="Google" id="ProtNLM"/>
    </source>
</evidence>
<dbReference type="PANTHER" id="PTHR16070:SF2">
    <property type="entry name" value="PROTEIN FAM222A"/>
    <property type="match status" value="1"/>
</dbReference>
<dbReference type="Pfam" id="PF15258">
    <property type="entry name" value="FAM222A"/>
    <property type="match status" value="1"/>
</dbReference>
<name>A0A9W7WA50_TRIRA</name>
<organism evidence="2 3">
    <name type="scientific">Triplophysa rosa</name>
    <name type="common">Cave loach</name>
    <dbReference type="NCBI Taxonomy" id="992332"/>
    <lineage>
        <taxon>Eukaryota</taxon>
        <taxon>Metazoa</taxon>
        <taxon>Chordata</taxon>
        <taxon>Craniata</taxon>
        <taxon>Vertebrata</taxon>
        <taxon>Euteleostomi</taxon>
        <taxon>Actinopterygii</taxon>
        <taxon>Neopterygii</taxon>
        <taxon>Teleostei</taxon>
        <taxon>Ostariophysi</taxon>
        <taxon>Cypriniformes</taxon>
        <taxon>Nemacheilidae</taxon>
        <taxon>Triplophysa</taxon>
    </lineage>
</organism>
<comment type="caution">
    <text evidence="2">The sequence shown here is derived from an EMBL/GenBank/DDBJ whole genome shotgun (WGS) entry which is preliminary data.</text>
</comment>
<evidence type="ECO:0000256" key="1">
    <source>
        <dbReference type="SAM" id="MobiDB-lite"/>
    </source>
</evidence>
<dbReference type="PANTHER" id="PTHR16070">
    <property type="entry name" value="PROTEIN FAM222A-RELATED"/>
    <property type="match status" value="1"/>
</dbReference>
<proteinExistence type="predicted"/>
<protein>
    <recommendedName>
        <fullName evidence="4">Protein FAM222A</fullName>
    </recommendedName>
</protein>
<dbReference type="AlphaFoldDB" id="A0A9W7WA50"/>
<dbReference type="Proteomes" id="UP001059041">
    <property type="component" value="Linkage Group LG22"/>
</dbReference>
<gene>
    <name evidence="2" type="ORF">IRJ41_009783</name>
</gene>
<feature type="region of interest" description="Disordered" evidence="1">
    <location>
        <begin position="265"/>
        <end position="291"/>
    </location>
</feature>
<dbReference type="EMBL" id="JAFHDT010000022">
    <property type="protein sequence ID" value="KAI7793247.1"/>
    <property type="molecule type" value="Genomic_DNA"/>
</dbReference>